<evidence type="ECO:0000313" key="3">
    <source>
        <dbReference type="EMBL" id="MTW20921.1"/>
    </source>
</evidence>
<protein>
    <submittedName>
        <fullName evidence="3">PIN domain-containing protein</fullName>
    </submittedName>
</protein>
<comment type="caution">
    <text evidence="3">The sequence shown here is derived from an EMBL/GenBank/DDBJ whole genome shotgun (WGS) entry which is preliminary data.</text>
</comment>
<dbReference type="SUPFAM" id="SSF88723">
    <property type="entry name" value="PIN domain-like"/>
    <property type="match status" value="1"/>
</dbReference>
<evidence type="ECO:0000313" key="4">
    <source>
        <dbReference type="Proteomes" id="UP000434044"/>
    </source>
</evidence>
<dbReference type="RefSeq" id="WP_155449507.1">
    <property type="nucleotide sequence ID" value="NZ_WNKT01000011.1"/>
</dbReference>
<evidence type="ECO:0000256" key="1">
    <source>
        <dbReference type="ARBA" id="ARBA00022842"/>
    </source>
</evidence>
<keyword evidence="1" id="KW-0460">Magnesium</keyword>
<dbReference type="Pfam" id="PF01850">
    <property type="entry name" value="PIN"/>
    <property type="match status" value="1"/>
</dbReference>
<reference evidence="3 4" key="1">
    <citation type="submission" date="2019-11" db="EMBL/GenBank/DDBJ databases">
        <title>Whole-genome sequence of the anaerobic purple sulfur bacterium Allochromatium palmeri DSM 15591.</title>
        <authorList>
            <person name="Kyndt J.A."/>
            <person name="Meyer T.E."/>
        </authorList>
    </citation>
    <scope>NUCLEOTIDE SEQUENCE [LARGE SCALE GENOMIC DNA]</scope>
    <source>
        <strain evidence="3 4">DSM 15591</strain>
    </source>
</reference>
<dbReference type="AlphaFoldDB" id="A0A6N8EBG3"/>
<dbReference type="PANTHER" id="PTHR35901:SF1">
    <property type="entry name" value="EXONUCLEASE VAPC9"/>
    <property type="match status" value="1"/>
</dbReference>
<name>A0A6N8EBG3_9GAMM</name>
<feature type="domain" description="PIN" evidence="2">
    <location>
        <begin position="3"/>
        <end position="126"/>
    </location>
</feature>
<dbReference type="PANTHER" id="PTHR35901">
    <property type="entry name" value="RIBONUCLEASE VAPC3"/>
    <property type="match status" value="1"/>
</dbReference>
<dbReference type="InterPro" id="IPR002716">
    <property type="entry name" value="PIN_dom"/>
</dbReference>
<dbReference type="InterPro" id="IPR051619">
    <property type="entry name" value="TypeII_TA_RNase_PINc/VapC"/>
</dbReference>
<dbReference type="CDD" id="cd09873">
    <property type="entry name" value="PIN_Pae0151-like"/>
    <property type="match status" value="1"/>
</dbReference>
<keyword evidence="4" id="KW-1185">Reference proteome</keyword>
<dbReference type="OrthoDB" id="1524147at2"/>
<gene>
    <name evidence="3" type="ORF">GJ668_07380</name>
</gene>
<accession>A0A6N8EBG3</accession>
<dbReference type="EMBL" id="WNKT01000011">
    <property type="protein sequence ID" value="MTW20921.1"/>
    <property type="molecule type" value="Genomic_DNA"/>
</dbReference>
<organism evidence="3 4">
    <name type="scientific">Allochromatium palmeri</name>
    <dbReference type="NCBI Taxonomy" id="231048"/>
    <lineage>
        <taxon>Bacteria</taxon>
        <taxon>Pseudomonadati</taxon>
        <taxon>Pseudomonadota</taxon>
        <taxon>Gammaproteobacteria</taxon>
        <taxon>Chromatiales</taxon>
        <taxon>Chromatiaceae</taxon>
        <taxon>Allochromatium</taxon>
    </lineage>
</organism>
<evidence type="ECO:0000259" key="2">
    <source>
        <dbReference type="Pfam" id="PF01850"/>
    </source>
</evidence>
<dbReference type="Gene3D" id="3.40.50.1010">
    <property type="entry name" value="5'-nuclease"/>
    <property type="match status" value="1"/>
</dbReference>
<dbReference type="Proteomes" id="UP000434044">
    <property type="component" value="Unassembled WGS sequence"/>
</dbReference>
<sequence length="144" mass="16341">MRYVVDASVAIKWFFQSAPDEDHLEQAIALLQASRELDVAFIQPPHFIAEVAAVLARKKPEVAETDLRDLLALDLQIVEDSLIYACACDLAIRLNHHLFDTLYHALALQTRDAVLITADERYFKKAQEIGRILWLGDLKLARQS</sequence>
<dbReference type="InterPro" id="IPR044153">
    <property type="entry name" value="PIN_Pae0151-like"/>
</dbReference>
<dbReference type="InterPro" id="IPR029060">
    <property type="entry name" value="PIN-like_dom_sf"/>
</dbReference>
<proteinExistence type="predicted"/>